<keyword evidence="3" id="KW-1185">Reference proteome</keyword>
<dbReference type="HOGENOM" id="CLU_201163_1_0_3"/>
<evidence type="ECO:0000313" key="1">
    <source>
        <dbReference type="EMBL" id="ACK68887.1"/>
    </source>
</evidence>
<reference evidence="3" key="2">
    <citation type="journal article" date="2011" name="MBio">
        <title>Novel metabolic attributes of the genus Cyanothece, comprising a group of unicellular nitrogen-fixing Cyanobacteria.</title>
        <authorList>
            <person name="Bandyopadhyay A."/>
            <person name="Elvitigala T."/>
            <person name="Welsh E."/>
            <person name="Stockel J."/>
            <person name="Liberton M."/>
            <person name="Min H."/>
            <person name="Sherman L.A."/>
            <person name="Pakrasi H.B."/>
        </authorList>
    </citation>
    <scope>NUCLEOTIDE SEQUENCE [LARGE SCALE GENOMIC DNA]</scope>
    <source>
        <strain evidence="3">PCC 7424</strain>
    </source>
</reference>
<protein>
    <submittedName>
        <fullName evidence="1">Uncharacterized protein</fullName>
    </submittedName>
</protein>
<evidence type="ECO:0000313" key="3">
    <source>
        <dbReference type="Proteomes" id="UP000002384"/>
    </source>
</evidence>
<gene>
    <name evidence="1" type="ordered locus">PCC7424_0421</name>
    <name evidence="2" type="ordered locus">PCC7424_0422</name>
</gene>
<dbReference type="Proteomes" id="UP000002384">
    <property type="component" value="Chromosome"/>
</dbReference>
<dbReference type="RefSeq" id="WP_012597835.1">
    <property type="nucleotide sequence ID" value="NC_011729.1"/>
</dbReference>
<reference evidence="1" key="1">
    <citation type="submission" date="2008-12" db="EMBL/GenBank/DDBJ databases">
        <title>Complete sequence of chromosome Cyanothece sp. PCC 7424.</title>
        <authorList>
            <consortium name="US DOE Joint Genome Institute"/>
            <person name="Lucas S."/>
            <person name="Copeland A."/>
            <person name="Lapidus A."/>
            <person name="Glavina del Rio T."/>
            <person name="Dalin E."/>
            <person name="Tice H."/>
            <person name="Bruce D."/>
            <person name="Goodwin L."/>
            <person name="Pitluck S."/>
            <person name="Chertkov O."/>
            <person name="Brettin T."/>
            <person name="Detter J.C."/>
            <person name="Han C."/>
            <person name="Larimer F."/>
            <person name="Land M."/>
            <person name="Hauser L."/>
            <person name="Kyrpides N."/>
            <person name="Mikhailova N."/>
            <person name="Liberton M."/>
            <person name="Stoeckel J."/>
            <person name="Banerjee A."/>
            <person name="Singh A."/>
            <person name="Page L."/>
            <person name="Sato H."/>
            <person name="Zhao L."/>
            <person name="Sherman L."/>
            <person name="Pakrasi H."/>
            <person name="Richardson P."/>
        </authorList>
    </citation>
    <scope>NUCLEOTIDE SEQUENCE</scope>
    <source>
        <strain evidence="1">PCC 7424</strain>
    </source>
</reference>
<organism evidence="1 3">
    <name type="scientific">Gloeothece citriformis (strain PCC 7424)</name>
    <name type="common">Cyanothece sp. (strain PCC 7424)</name>
    <dbReference type="NCBI Taxonomy" id="65393"/>
    <lineage>
        <taxon>Bacteria</taxon>
        <taxon>Bacillati</taxon>
        <taxon>Cyanobacteriota</taxon>
        <taxon>Cyanophyceae</taxon>
        <taxon>Oscillatoriophycideae</taxon>
        <taxon>Chroococcales</taxon>
        <taxon>Aphanothecaceae</taxon>
        <taxon>Gloeothece</taxon>
        <taxon>Gloeothece citriformis</taxon>
    </lineage>
</organism>
<evidence type="ECO:0000313" key="2">
    <source>
        <dbReference type="EMBL" id="ACK68888.1"/>
    </source>
</evidence>
<dbReference type="EMBL" id="CP001291">
    <property type="protein sequence ID" value="ACK68887.1"/>
    <property type="molecule type" value="Genomic_DNA"/>
</dbReference>
<dbReference type="AlphaFoldDB" id="B7KC64"/>
<sequence length="52" mass="5617">MSNISITDINPSGSSLFADVESYLNDLSEQDINNILGGGKVSIAWSLICVEW</sequence>
<name>B7KC64_GLOC7</name>
<dbReference type="EMBL" id="CP001291">
    <property type="protein sequence ID" value="ACK68888.1"/>
    <property type="molecule type" value="Genomic_DNA"/>
</dbReference>
<accession>B7KC64</accession>
<proteinExistence type="predicted"/>
<dbReference type="STRING" id="65393.PCC7424_0421"/>
<dbReference type="KEGG" id="cyc:PCC7424_0421"/>
<dbReference type="KEGG" id="cyc:PCC7424_0422"/>